<dbReference type="PANTHER" id="PTHR43701">
    <property type="entry name" value="MEMBRANE TRANSPORTER PROTEIN MJ0441-RELATED"/>
    <property type="match status" value="1"/>
</dbReference>
<dbReference type="InterPro" id="IPR002781">
    <property type="entry name" value="TM_pro_TauE-like"/>
</dbReference>
<evidence type="ECO:0000256" key="2">
    <source>
        <dbReference type="ARBA" id="ARBA00009142"/>
    </source>
</evidence>
<dbReference type="RefSeq" id="WP_318595867.1">
    <property type="nucleotide sequence ID" value="NZ_JAWSTH010000007.1"/>
</dbReference>
<dbReference type="Proteomes" id="UP001284601">
    <property type="component" value="Unassembled WGS sequence"/>
</dbReference>
<evidence type="ECO:0000256" key="1">
    <source>
        <dbReference type="ARBA" id="ARBA00004141"/>
    </source>
</evidence>
<sequence length="312" mass="32150">MDWPLVIAFGLGVGLLVGMTGIGGGSLMTPLLILVLGTAPTTAIGTDLAYAAVTKTVGGWRHWRRGSVDMTIALWLAVGSIPGALGGVQVLHMLEKALGGDSFDTFLLTLVAGALFVTGIAVLARALFMSSGGERVTVEDFDTRHKVASVLIGISVGFVLGLTSAGSGALIAVALILVFRLTPIRVVGTDVFHAALLLWVASIAHFFSGNVDLALAGNILIGSIPGVWIGSNLAFKMPENALRPTLGIVLLAAGMALLKKAGVADYPVYVIFIVPAAVAVAAFLLHRSRSHRDASDTAAAPSLVTNDPATDH</sequence>
<feature type="transmembrane region" description="Helical" evidence="6">
    <location>
        <begin position="72"/>
        <end position="94"/>
    </location>
</feature>
<evidence type="ECO:0000256" key="5">
    <source>
        <dbReference type="ARBA" id="ARBA00023136"/>
    </source>
</evidence>
<name>A0ABU4HK12_9ACTN</name>
<evidence type="ECO:0000313" key="7">
    <source>
        <dbReference type="EMBL" id="MDW5593607.1"/>
    </source>
</evidence>
<reference evidence="8" key="1">
    <citation type="submission" date="2023-07" db="EMBL/GenBank/DDBJ databases">
        <title>Conexibacter stalactiti sp. nov., isolated from stalactites in a lava cave and emended description of the genus Conexibacter.</title>
        <authorList>
            <person name="Lee S.D."/>
        </authorList>
    </citation>
    <scope>NUCLEOTIDE SEQUENCE [LARGE SCALE GENOMIC DNA]</scope>
    <source>
        <strain evidence="8">KCTC 39840</strain>
    </source>
</reference>
<keyword evidence="5 6" id="KW-0472">Membrane</keyword>
<protein>
    <recommendedName>
        <fullName evidence="6">Probable membrane transporter protein</fullName>
    </recommendedName>
</protein>
<keyword evidence="3 6" id="KW-0812">Transmembrane</keyword>
<evidence type="ECO:0000313" key="8">
    <source>
        <dbReference type="Proteomes" id="UP001284601"/>
    </source>
</evidence>
<feature type="transmembrane region" description="Helical" evidence="6">
    <location>
        <begin position="266"/>
        <end position="285"/>
    </location>
</feature>
<dbReference type="PANTHER" id="PTHR43701:SF2">
    <property type="entry name" value="MEMBRANE TRANSPORTER PROTEIN YJNA-RELATED"/>
    <property type="match status" value="1"/>
</dbReference>
<gene>
    <name evidence="7" type="ORF">R7226_04625</name>
</gene>
<organism evidence="7 8">
    <name type="scientific">Conexibacter stalactiti</name>
    <dbReference type="NCBI Taxonomy" id="1940611"/>
    <lineage>
        <taxon>Bacteria</taxon>
        <taxon>Bacillati</taxon>
        <taxon>Actinomycetota</taxon>
        <taxon>Thermoleophilia</taxon>
        <taxon>Solirubrobacterales</taxon>
        <taxon>Conexibacteraceae</taxon>
        <taxon>Conexibacter</taxon>
    </lineage>
</organism>
<feature type="transmembrane region" description="Helical" evidence="6">
    <location>
        <begin position="191"/>
        <end position="207"/>
    </location>
</feature>
<comment type="caution">
    <text evidence="7">The sequence shown here is derived from an EMBL/GenBank/DDBJ whole genome shotgun (WGS) entry which is preliminary data.</text>
</comment>
<dbReference type="Pfam" id="PF01925">
    <property type="entry name" value="TauE"/>
    <property type="match status" value="1"/>
</dbReference>
<feature type="transmembrane region" description="Helical" evidence="6">
    <location>
        <begin position="31"/>
        <end position="52"/>
    </location>
</feature>
<keyword evidence="4 6" id="KW-1133">Transmembrane helix</keyword>
<comment type="similarity">
    <text evidence="2 6">Belongs to the 4-toluene sulfonate uptake permease (TSUP) (TC 2.A.102) family.</text>
</comment>
<proteinExistence type="inferred from homology"/>
<keyword evidence="6" id="KW-1003">Cell membrane</keyword>
<reference evidence="7 8" key="2">
    <citation type="submission" date="2023-10" db="EMBL/GenBank/DDBJ databases">
        <authorList>
            <person name="Han X.F."/>
        </authorList>
    </citation>
    <scope>NUCLEOTIDE SEQUENCE [LARGE SCALE GENOMIC DNA]</scope>
    <source>
        <strain evidence="7 8">KCTC 39840</strain>
    </source>
</reference>
<dbReference type="InterPro" id="IPR051598">
    <property type="entry name" value="TSUP/Inactive_protease-like"/>
</dbReference>
<comment type="subcellular location">
    <subcellularLocation>
        <location evidence="6">Cell membrane</location>
        <topology evidence="6">Multi-pass membrane protein</topology>
    </subcellularLocation>
    <subcellularLocation>
        <location evidence="1">Membrane</location>
        <topology evidence="1">Multi-pass membrane protein</topology>
    </subcellularLocation>
</comment>
<feature type="transmembrane region" description="Helical" evidence="6">
    <location>
        <begin position="148"/>
        <end position="179"/>
    </location>
</feature>
<evidence type="ECO:0000256" key="4">
    <source>
        <dbReference type="ARBA" id="ARBA00022989"/>
    </source>
</evidence>
<feature type="transmembrane region" description="Helical" evidence="6">
    <location>
        <begin position="106"/>
        <end position="128"/>
    </location>
</feature>
<accession>A0ABU4HK12</accession>
<feature type="transmembrane region" description="Helical" evidence="6">
    <location>
        <begin position="213"/>
        <end position="235"/>
    </location>
</feature>
<keyword evidence="8" id="KW-1185">Reference proteome</keyword>
<evidence type="ECO:0000256" key="6">
    <source>
        <dbReference type="RuleBase" id="RU363041"/>
    </source>
</evidence>
<dbReference type="EMBL" id="JAWSTH010000007">
    <property type="protein sequence ID" value="MDW5593607.1"/>
    <property type="molecule type" value="Genomic_DNA"/>
</dbReference>
<feature type="transmembrane region" description="Helical" evidence="6">
    <location>
        <begin position="6"/>
        <end position="24"/>
    </location>
</feature>
<evidence type="ECO:0000256" key="3">
    <source>
        <dbReference type="ARBA" id="ARBA00022692"/>
    </source>
</evidence>